<accession>A0A6J5N9J2</accession>
<dbReference type="Pfam" id="PF19821">
    <property type="entry name" value="Phage_capsid_2"/>
    <property type="match status" value="1"/>
</dbReference>
<evidence type="ECO:0000313" key="1">
    <source>
        <dbReference type="EMBL" id="CAB4140704.1"/>
    </source>
</evidence>
<proteinExistence type="predicted"/>
<evidence type="ECO:0000313" key="3">
    <source>
        <dbReference type="EMBL" id="CAB4213378.1"/>
    </source>
</evidence>
<reference evidence="2" key="1">
    <citation type="submission" date="2020-04" db="EMBL/GenBank/DDBJ databases">
        <authorList>
            <person name="Chiriac C."/>
            <person name="Salcher M."/>
            <person name="Ghai R."/>
            <person name="Kavagutti S V."/>
        </authorList>
    </citation>
    <scope>NUCLEOTIDE SEQUENCE</scope>
</reference>
<dbReference type="EMBL" id="LR797399">
    <property type="protein sequence ID" value="CAB4213378.1"/>
    <property type="molecule type" value="Genomic_DNA"/>
</dbReference>
<organism evidence="2">
    <name type="scientific">uncultured Caudovirales phage</name>
    <dbReference type="NCBI Taxonomy" id="2100421"/>
    <lineage>
        <taxon>Viruses</taxon>
        <taxon>Duplodnaviria</taxon>
        <taxon>Heunggongvirae</taxon>
        <taxon>Uroviricota</taxon>
        <taxon>Caudoviricetes</taxon>
        <taxon>Peduoviridae</taxon>
        <taxon>Maltschvirus</taxon>
        <taxon>Maltschvirus maltsch</taxon>
    </lineage>
</organism>
<protein>
    <submittedName>
        <fullName evidence="2">Uncharacterized protein</fullName>
    </submittedName>
</protein>
<dbReference type="EMBL" id="LR796626">
    <property type="protein sequence ID" value="CAB4155407.1"/>
    <property type="molecule type" value="Genomic_DNA"/>
</dbReference>
<name>A0A6J5N9J2_9CAUD</name>
<evidence type="ECO:0000313" key="2">
    <source>
        <dbReference type="EMBL" id="CAB4155407.1"/>
    </source>
</evidence>
<dbReference type="EMBL" id="LR796370">
    <property type="protein sequence ID" value="CAB4140704.1"/>
    <property type="molecule type" value="Genomic_DNA"/>
</dbReference>
<gene>
    <name evidence="3" type="ORF">UFOVP1449_9</name>
    <name evidence="1" type="ORF">UFOVP400_54</name>
    <name evidence="2" type="ORF">UFOVP669_6</name>
</gene>
<dbReference type="InterPro" id="IPR045565">
    <property type="entry name" value="Phage_capsid_2"/>
</dbReference>
<sequence>MSFQVDTAFVQQYTTNVSLLLQQRGSKLREACTMGSYTGKAAKAVEQVGPVTAIRKAGRHTDTPLISTPHDARWVFPTDFEWADMIDDQDKLRMLIDPTSPYAQNGAYALGRALDDLIIEAALGTAKTGENGTTNTVFDTANQRIAVGATGLTIAKLRQAKRILAQNEVDMANDPLYIAVTATQIDNLLGTTEVTSSDYNTVKALVQGQIDTFMGFKFIQIERLGVDGSGDRRCFAWAKSGLHVGMWNDITTRISERADKSYATQVYVKGSFGATRTEEKKVVEIICDL</sequence>